<evidence type="ECO:0000256" key="5">
    <source>
        <dbReference type="ARBA" id="ARBA00022692"/>
    </source>
</evidence>
<comment type="subcellular location">
    <subcellularLocation>
        <location evidence="9">Cell inner membrane</location>
        <topology evidence="9">Single-pass type II membrane protein</topology>
    </subcellularLocation>
    <subcellularLocation>
        <location evidence="1">Membrane</location>
    </subcellularLocation>
    <text evidence="9">Localizes to the division septum.</text>
</comment>
<evidence type="ECO:0000256" key="4">
    <source>
        <dbReference type="ARBA" id="ARBA00022618"/>
    </source>
</evidence>
<keyword evidence="5 9" id="KW-0812">Transmembrane</keyword>
<dbReference type="PANTHER" id="PTHR35851">
    <property type="entry name" value="CELL DIVISION PROTEIN FTSQ"/>
    <property type="match status" value="1"/>
</dbReference>
<dbReference type="InterPro" id="IPR045335">
    <property type="entry name" value="FtsQ_C_sf"/>
</dbReference>
<reference evidence="11 12" key="1">
    <citation type="submission" date="2019-11" db="EMBL/GenBank/DDBJ databases">
        <title>Caenimonas koreensis gen. nov., sp. nov., isolated from activated sludge.</title>
        <authorList>
            <person name="Seung H.R."/>
        </authorList>
    </citation>
    <scope>NUCLEOTIDE SEQUENCE [LARGE SCALE GENOMIC DNA]</scope>
    <source>
        <strain evidence="11 12">EMB320</strain>
    </source>
</reference>
<evidence type="ECO:0000313" key="12">
    <source>
        <dbReference type="Proteomes" id="UP000487350"/>
    </source>
</evidence>
<keyword evidence="12" id="KW-1185">Reference proteome</keyword>
<dbReference type="GO" id="GO:0005886">
    <property type="term" value="C:plasma membrane"/>
    <property type="evidence" value="ECO:0007669"/>
    <property type="project" value="UniProtKB-SubCell"/>
</dbReference>
<evidence type="ECO:0000256" key="1">
    <source>
        <dbReference type="ARBA" id="ARBA00004370"/>
    </source>
</evidence>
<comment type="subunit">
    <text evidence="9">Part of a complex composed of FtsB, FtsL and FtsQ.</text>
</comment>
<dbReference type="GO" id="GO:0032153">
    <property type="term" value="C:cell division site"/>
    <property type="evidence" value="ECO:0007669"/>
    <property type="project" value="UniProtKB-UniRule"/>
</dbReference>
<dbReference type="GO" id="GO:0043093">
    <property type="term" value="P:FtsZ-dependent cytokinesis"/>
    <property type="evidence" value="ECO:0007669"/>
    <property type="project" value="UniProtKB-UniRule"/>
</dbReference>
<evidence type="ECO:0000256" key="7">
    <source>
        <dbReference type="ARBA" id="ARBA00023136"/>
    </source>
</evidence>
<dbReference type="PROSITE" id="PS51779">
    <property type="entry name" value="POTRA"/>
    <property type="match status" value="1"/>
</dbReference>
<dbReference type="Proteomes" id="UP000487350">
    <property type="component" value="Unassembled WGS sequence"/>
</dbReference>
<feature type="transmembrane region" description="Helical" evidence="9">
    <location>
        <begin position="16"/>
        <end position="38"/>
    </location>
</feature>
<protein>
    <recommendedName>
        <fullName evidence="9">Cell division protein FtsQ</fullName>
    </recommendedName>
</protein>
<evidence type="ECO:0000256" key="9">
    <source>
        <dbReference type="HAMAP-Rule" id="MF_00911"/>
    </source>
</evidence>
<sequence>MNPGMPPPFDVKLMNIAASLLFMGFFVLLVAAAAWWAVRNPVFAIAGITVQGDTAHNNAVTLRANVAPRLAGNFFTINLTKAREAFEAVPWVRKAVVRRDFPNRLRVQLQEHKAVALWGTDGESKLINNFGEVFEANVGDVEHEELPRLAGPADQAPQVLAMYQAVKPLFEALDLSVDHVTLSARGSWQVELETGALVELGRGTADEVIARTQRFTQSLTQVVSRYNRRPEALQSADLRHADGYAIRLRGVATTVVGEAKK</sequence>
<dbReference type="Pfam" id="PF03799">
    <property type="entry name" value="FtsQ_DivIB_C"/>
    <property type="match status" value="1"/>
</dbReference>
<name>A0A844AU06_9BURK</name>
<dbReference type="InterPro" id="IPR034746">
    <property type="entry name" value="POTRA"/>
</dbReference>
<dbReference type="GO" id="GO:0090529">
    <property type="term" value="P:cell septum assembly"/>
    <property type="evidence" value="ECO:0007669"/>
    <property type="project" value="InterPro"/>
</dbReference>
<gene>
    <name evidence="9" type="primary">ftsQ</name>
    <name evidence="11" type="ORF">GHT07_09920</name>
</gene>
<dbReference type="EMBL" id="WJBU01000009">
    <property type="protein sequence ID" value="MRD47594.1"/>
    <property type="molecule type" value="Genomic_DNA"/>
</dbReference>
<proteinExistence type="inferred from homology"/>
<dbReference type="HAMAP" id="MF_00911">
    <property type="entry name" value="FtsQ_subfam"/>
    <property type="match status" value="1"/>
</dbReference>
<dbReference type="InterPro" id="IPR005548">
    <property type="entry name" value="Cell_div_FtsQ/DivIB_C"/>
</dbReference>
<feature type="domain" description="POTRA" evidence="10">
    <location>
        <begin position="43"/>
        <end position="112"/>
    </location>
</feature>
<keyword evidence="3 9" id="KW-0997">Cell inner membrane</keyword>
<evidence type="ECO:0000256" key="3">
    <source>
        <dbReference type="ARBA" id="ARBA00022519"/>
    </source>
</evidence>
<comment type="caution">
    <text evidence="11">The sequence shown here is derived from an EMBL/GenBank/DDBJ whole genome shotgun (WGS) entry which is preliminary data.</text>
</comment>
<comment type="function">
    <text evidence="9">Essential cell division protein. May link together the upstream cell division proteins, which are predominantly cytoplasmic, with the downstream cell division proteins, which are predominantly periplasmic. May control correct divisome assembly.</text>
</comment>
<evidence type="ECO:0000256" key="6">
    <source>
        <dbReference type="ARBA" id="ARBA00022989"/>
    </source>
</evidence>
<evidence type="ECO:0000256" key="2">
    <source>
        <dbReference type="ARBA" id="ARBA00022475"/>
    </source>
</evidence>
<comment type="similarity">
    <text evidence="9">Belongs to the FtsQ/DivIB family. FtsQ subfamily.</text>
</comment>
<evidence type="ECO:0000313" key="11">
    <source>
        <dbReference type="EMBL" id="MRD47594.1"/>
    </source>
</evidence>
<dbReference type="RefSeq" id="WP_323740872.1">
    <property type="nucleotide sequence ID" value="NZ_WJBU01000009.1"/>
</dbReference>
<keyword evidence="2 9" id="KW-1003">Cell membrane</keyword>
<dbReference type="Gene3D" id="3.40.50.11690">
    <property type="entry name" value="Cell division protein FtsQ/DivIB"/>
    <property type="match status" value="1"/>
</dbReference>
<keyword evidence="4 9" id="KW-0132">Cell division</keyword>
<dbReference type="Gene3D" id="3.10.20.310">
    <property type="entry name" value="membrane protein fhac"/>
    <property type="match status" value="1"/>
</dbReference>
<organism evidence="11 12">
    <name type="scientific">Caenimonas koreensis DSM 17982</name>
    <dbReference type="NCBI Taxonomy" id="1121255"/>
    <lineage>
        <taxon>Bacteria</taxon>
        <taxon>Pseudomonadati</taxon>
        <taxon>Pseudomonadota</taxon>
        <taxon>Betaproteobacteria</taxon>
        <taxon>Burkholderiales</taxon>
        <taxon>Comamonadaceae</taxon>
        <taxon>Caenimonas</taxon>
    </lineage>
</organism>
<keyword evidence="6 9" id="KW-1133">Transmembrane helix</keyword>
<keyword evidence="8 9" id="KW-0131">Cell cycle</keyword>
<accession>A0A844AU06</accession>
<dbReference type="InterPro" id="IPR026579">
    <property type="entry name" value="FtsQ"/>
</dbReference>
<keyword evidence="7 9" id="KW-0472">Membrane</keyword>
<dbReference type="AlphaFoldDB" id="A0A844AU06"/>
<dbReference type="PANTHER" id="PTHR35851:SF1">
    <property type="entry name" value="CELL DIVISION PROTEIN FTSQ"/>
    <property type="match status" value="1"/>
</dbReference>
<evidence type="ECO:0000259" key="10">
    <source>
        <dbReference type="PROSITE" id="PS51779"/>
    </source>
</evidence>
<evidence type="ECO:0000256" key="8">
    <source>
        <dbReference type="ARBA" id="ARBA00023306"/>
    </source>
</evidence>
<dbReference type="InterPro" id="IPR013685">
    <property type="entry name" value="POTRA_FtsQ_type"/>
</dbReference>
<dbReference type="Pfam" id="PF08478">
    <property type="entry name" value="POTRA_1"/>
    <property type="match status" value="1"/>
</dbReference>